<dbReference type="InterPro" id="IPR029021">
    <property type="entry name" value="Prot-tyrosine_phosphatase-like"/>
</dbReference>
<organism evidence="2 3">
    <name type="scientific">Myxococcus stipitatus (strain DSM 14675 / JCM 12634 / Mx s8)</name>
    <dbReference type="NCBI Taxonomy" id="1278073"/>
    <lineage>
        <taxon>Bacteria</taxon>
        <taxon>Pseudomonadati</taxon>
        <taxon>Myxococcota</taxon>
        <taxon>Myxococcia</taxon>
        <taxon>Myxococcales</taxon>
        <taxon>Cystobacterineae</taxon>
        <taxon>Myxococcaceae</taxon>
        <taxon>Myxococcus</taxon>
    </lineage>
</organism>
<dbReference type="SUPFAM" id="SSF52799">
    <property type="entry name" value="(Phosphotyrosine protein) phosphatases II"/>
    <property type="match status" value="1"/>
</dbReference>
<dbReference type="InterPro" id="IPR000387">
    <property type="entry name" value="Tyr_Pase_dom"/>
</dbReference>
<dbReference type="AlphaFoldDB" id="L7UBX7"/>
<dbReference type="Gene3D" id="3.90.190.10">
    <property type="entry name" value="Protein tyrosine phosphatase superfamily"/>
    <property type="match status" value="1"/>
</dbReference>
<dbReference type="EMBL" id="CP004025">
    <property type="protein sequence ID" value="AGC45097.1"/>
    <property type="molecule type" value="Genomic_DNA"/>
</dbReference>
<reference evidence="2 3" key="1">
    <citation type="journal article" date="2013" name="Genome Announc.">
        <title>Complete genome sequence of Myxococcus stipitatus strain DSM 14675, a fruiting myxobacterium.</title>
        <authorList>
            <person name="Huntley S."/>
            <person name="Kneip S."/>
            <person name="Treuner-Lange A."/>
            <person name="Sogaard-Andersen L."/>
        </authorList>
    </citation>
    <scope>NUCLEOTIDE SEQUENCE [LARGE SCALE GENOMIC DNA]</scope>
    <source>
        <strain evidence="3">DSM 14675 / JCM 12634 / Mx s8</strain>
    </source>
</reference>
<dbReference type="STRING" id="1278073.MYSTI_03791"/>
<dbReference type="OrthoDB" id="21920at2"/>
<name>L7UBX7_MYXSD</name>
<dbReference type="RefSeq" id="WP_015349357.1">
    <property type="nucleotide sequence ID" value="NC_020126.1"/>
</dbReference>
<dbReference type="Proteomes" id="UP000011131">
    <property type="component" value="Chromosome"/>
</dbReference>
<gene>
    <name evidence="2" type="ordered locus">MYSTI_03791</name>
</gene>
<dbReference type="Pfam" id="PF14566">
    <property type="entry name" value="PTPlike_phytase"/>
    <property type="match status" value="1"/>
</dbReference>
<accession>L7UBX7</accession>
<dbReference type="Gene3D" id="3.30.70.1690">
    <property type="match status" value="1"/>
</dbReference>
<keyword evidence="3" id="KW-1185">Reference proteome</keyword>
<dbReference type="SMART" id="SM01301">
    <property type="entry name" value="PTPlike_phytase"/>
    <property type="match status" value="1"/>
</dbReference>
<dbReference type="eggNOG" id="COG2365">
    <property type="taxonomic scope" value="Bacteria"/>
</dbReference>
<dbReference type="KEGG" id="msd:MYSTI_03791"/>
<proteinExistence type="predicted"/>
<evidence type="ECO:0000313" key="2">
    <source>
        <dbReference type="EMBL" id="AGC45097.1"/>
    </source>
</evidence>
<dbReference type="PROSITE" id="PS00383">
    <property type="entry name" value="TYR_PHOSPHATASE_1"/>
    <property type="match status" value="1"/>
</dbReference>
<dbReference type="HOGENOM" id="CLU_061993_0_0_7"/>
<sequence length="300" mass="33181">MLIPPLAADASSAPLVLDDDGAEARQFRSTTQPPDMGGLEMRGLEVLRCSGSAQLSVSGYQDVVRRIAEVPRELLHVVDLRQESHGFLNGAAVSWYAESNWGAAGLSDAEAQSLEHQRLLLLSRSPRVRVNDVAGVKGRAPPSSRDWECHSVMDEARAFDLLPGRYARFPVTDHTRPRDTTVDSFIQWVRGLDERAHLHLHCRGGKGRTATFMCLLDMLHNARHVSLDALLDRQARLGGYDVRKAADPASPKAPFIAERRAFLARFHEYARENPKGGPLGWGEWLARRLTNSEPNPGAVD</sequence>
<dbReference type="InterPro" id="IPR016130">
    <property type="entry name" value="Tyr_Pase_AS"/>
</dbReference>
<evidence type="ECO:0000313" key="3">
    <source>
        <dbReference type="Proteomes" id="UP000011131"/>
    </source>
</evidence>
<feature type="domain" description="Tyrosine specific protein phosphatases" evidence="1">
    <location>
        <begin position="183"/>
        <end position="232"/>
    </location>
</feature>
<dbReference type="PATRIC" id="fig|1278073.3.peg.3858"/>
<protein>
    <submittedName>
        <fullName evidence="2">Protein-tyrosine phosphatase 2</fullName>
    </submittedName>
</protein>
<evidence type="ECO:0000259" key="1">
    <source>
        <dbReference type="PROSITE" id="PS50056"/>
    </source>
</evidence>
<dbReference type="PROSITE" id="PS50056">
    <property type="entry name" value="TYR_PHOSPHATASE_2"/>
    <property type="match status" value="1"/>
</dbReference>